<accession>A0A4Z1KCT1</accession>
<evidence type="ECO:0000313" key="2">
    <source>
        <dbReference type="EMBL" id="TGO81992.1"/>
    </source>
</evidence>
<feature type="region of interest" description="Disordered" evidence="1">
    <location>
        <begin position="25"/>
        <end position="47"/>
    </location>
</feature>
<proteinExistence type="predicted"/>
<sequence length="75" mass="8766">MTGKANYHQKPLWPSKRFEDELEHCVQPTPRIGSSSGRRNSHGRRARDRKLIKVQTHYHPWKQWGNIQLGTSSDS</sequence>
<reference evidence="2 3" key="1">
    <citation type="submission" date="2017-12" db="EMBL/GenBank/DDBJ databases">
        <title>Comparative genomics of Botrytis spp.</title>
        <authorList>
            <person name="Valero-Jimenez C.A."/>
            <person name="Tapia P."/>
            <person name="Veloso J."/>
            <person name="Silva-Moreno E."/>
            <person name="Staats M."/>
            <person name="Valdes J.H."/>
            <person name="Van Kan J.A.L."/>
        </authorList>
    </citation>
    <scope>NUCLEOTIDE SEQUENCE [LARGE SCALE GENOMIC DNA]</scope>
    <source>
        <strain evidence="2 3">MUCL3349</strain>
    </source>
</reference>
<dbReference type="EMBL" id="PQXO01000945">
    <property type="protein sequence ID" value="TGO81992.1"/>
    <property type="molecule type" value="Genomic_DNA"/>
</dbReference>
<dbReference type="AlphaFoldDB" id="A0A4Z1KCT1"/>
<gene>
    <name evidence="2" type="ORF">BPOR_0951g00010</name>
</gene>
<evidence type="ECO:0000256" key="1">
    <source>
        <dbReference type="SAM" id="MobiDB-lite"/>
    </source>
</evidence>
<dbReference type="Proteomes" id="UP000297280">
    <property type="component" value="Unassembled WGS sequence"/>
</dbReference>
<organism evidence="2 3">
    <name type="scientific">Botrytis porri</name>
    <dbReference type="NCBI Taxonomy" id="87229"/>
    <lineage>
        <taxon>Eukaryota</taxon>
        <taxon>Fungi</taxon>
        <taxon>Dikarya</taxon>
        <taxon>Ascomycota</taxon>
        <taxon>Pezizomycotina</taxon>
        <taxon>Leotiomycetes</taxon>
        <taxon>Helotiales</taxon>
        <taxon>Sclerotiniaceae</taxon>
        <taxon>Botrytis</taxon>
    </lineage>
</organism>
<comment type="caution">
    <text evidence="2">The sequence shown here is derived from an EMBL/GenBank/DDBJ whole genome shotgun (WGS) entry which is preliminary data.</text>
</comment>
<name>A0A4Z1KCT1_9HELO</name>
<keyword evidence="3" id="KW-1185">Reference proteome</keyword>
<evidence type="ECO:0000313" key="3">
    <source>
        <dbReference type="Proteomes" id="UP000297280"/>
    </source>
</evidence>
<protein>
    <submittedName>
        <fullName evidence="2">Uncharacterized protein</fullName>
    </submittedName>
</protein>